<evidence type="ECO:0000313" key="2">
    <source>
        <dbReference type="Proteomes" id="UP000078596"/>
    </source>
</evidence>
<dbReference type="Proteomes" id="UP000078596">
    <property type="component" value="Chromosome"/>
</dbReference>
<dbReference type="InterPro" id="IPR029016">
    <property type="entry name" value="GAF-like_dom_sf"/>
</dbReference>
<protein>
    <recommendedName>
        <fullName evidence="3">DUF484 domain-containing protein</fullName>
    </recommendedName>
</protein>
<gene>
    <name evidence="1" type="ORF">A9404_04590</name>
</gene>
<dbReference type="OrthoDB" id="8525200at2"/>
<organism evidence="1 2">
    <name type="scientific">Halothiobacillus diazotrophicus</name>
    <dbReference type="NCBI Taxonomy" id="1860122"/>
    <lineage>
        <taxon>Bacteria</taxon>
        <taxon>Pseudomonadati</taxon>
        <taxon>Pseudomonadota</taxon>
        <taxon>Gammaproteobacteria</taxon>
        <taxon>Chromatiales</taxon>
        <taxon>Halothiobacillaceae</taxon>
        <taxon>Halothiobacillus</taxon>
    </lineage>
</organism>
<sequence>MIESTAAARLSDTPSPAPAAEHVVAFLNAHPDFLSRHVAGQLRETLEGVLNDNPALLADLDLPHPPSGIASLPHVQLRLWRERLARLERTIGELHDTAESNARLDCNMHEFARALLASGTRTPEQLKKIIHDHFAVDAIRLQPLAELSAEQIAPLQGWLDSHTPLCGRLSDAQRRVLFDADFPETGSAALIALQPHPKTTLILVLGRHAPDGFNPGQGTLFLEQIGQLAETFLGVPENA</sequence>
<dbReference type="InterPro" id="IPR007435">
    <property type="entry name" value="DUF484"/>
</dbReference>
<accession>A0A191ZFU1</accession>
<dbReference type="RefSeq" id="WP_066099102.1">
    <property type="nucleotide sequence ID" value="NZ_CP016027.1"/>
</dbReference>
<dbReference type="STRING" id="1860122.A9404_04590"/>
<dbReference type="PANTHER" id="PTHR38765">
    <property type="entry name" value="DUF484 DOMAIN-CONTAINING PROTEIN"/>
    <property type="match status" value="1"/>
</dbReference>
<dbReference type="Gene3D" id="3.30.450.40">
    <property type="match status" value="1"/>
</dbReference>
<dbReference type="AlphaFoldDB" id="A0A191ZFU1"/>
<dbReference type="KEGG" id="haz:A9404_04590"/>
<reference evidence="1 2" key="1">
    <citation type="submission" date="2016-06" db="EMBL/GenBank/DDBJ databases">
        <title>Insight into the functional genes involving in sulfur oxidation in Pearl River water.</title>
        <authorList>
            <person name="Luo J."/>
            <person name="Tan X."/>
            <person name="Lin W."/>
        </authorList>
    </citation>
    <scope>NUCLEOTIDE SEQUENCE [LARGE SCALE GENOMIC DNA]</scope>
    <source>
        <strain evidence="1 2">LS2</strain>
    </source>
</reference>
<dbReference type="EMBL" id="CP016027">
    <property type="protein sequence ID" value="ANJ66749.1"/>
    <property type="molecule type" value="Genomic_DNA"/>
</dbReference>
<keyword evidence="2" id="KW-1185">Reference proteome</keyword>
<name>A0A191ZFU1_9GAMM</name>
<evidence type="ECO:0008006" key="3">
    <source>
        <dbReference type="Google" id="ProtNLM"/>
    </source>
</evidence>
<dbReference type="Pfam" id="PF04340">
    <property type="entry name" value="DUF484"/>
    <property type="match status" value="1"/>
</dbReference>
<dbReference type="PANTHER" id="PTHR38765:SF1">
    <property type="entry name" value="DUF484 DOMAIN-CONTAINING PROTEIN"/>
    <property type="match status" value="1"/>
</dbReference>
<evidence type="ECO:0000313" key="1">
    <source>
        <dbReference type="EMBL" id="ANJ66749.1"/>
    </source>
</evidence>
<proteinExistence type="predicted"/>